<evidence type="ECO:0000313" key="4">
    <source>
        <dbReference type="EnsemblMetazoa" id="CapteP212693"/>
    </source>
</evidence>
<name>R7UJ47_CAPTE</name>
<dbReference type="GO" id="GO:0005615">
    <property type="term" value="C:extracellular space"/>
    <property type="evidence" value="ECO:0007669"/>
    <property type="project" value="TreeGrafter"/>
</dbReference>
<dbReference type="PANTHER" id="PTHR24373:SF370">
    <property type="entry name" value="FISH-LIPS, ISOFORM E"/>
    <property type="match status" value="1"/>
</dbReference>
<evidence type="ECO:0008006" key="6">
    <source>
        <dbReference type="Google" id="ProtNLM"/>
    </source>
</evidence>
<reference evidence="3 5" key="2">
    <citation type="journal article" date="2013" name="Nature">
        <title>Insights into bilaterian evolution from three spiralian genomes.</title>
        <authorList>
            <person name="Simakov O."/>
            <person name="Marletaz F."/>
            <person name="Cho S.J."/>
            <person name="Edsinger-Gonzales E."/>
            <person name="Havlak P."/>
            <person name="Hellsten U."/>
            <person name="Kuo D.H."/>
            <person name="Larsson T."/>
            <person name="Lv J."/>
            <person name="Arendt D."/>
            <person name="Savage R."/>
            <person name="Osoegawa K."/>
            <person name="de Jong P."/>
            <person name="Grimwood J."/>
            <person name="Chapman J.A."/>
            <person name="Shapiro H."/>
            <person name="Aerts A."/>
            <person name="Otillar R.P."/>
            <person name="Terry A.Y."/>
            <person name="Boore J.L."/>
            <person name="Grigoriev I.V."/>
            <person name="Lindberg D.R."/>
            <person name="Seaver E.C."/>
            <person name="Weisblat D.A."/>
            <person name="Putnam N.H."/>
            <person name="Rokhsar D.S."/>
        </authorList>
    </citation>
    <scope>NUCLEOTIDE SEQUENCE</scope>
    <source>
        <strain evidence="3 5">I ESC-2004</strain>
    </source>
</reference>
<dbReference type="OrthoDB" id="8400687at2759"/>
<reference evidence="4" key="3">
    <citation type="submission" date="2015-06" db="UniProtKB">
        <authorList>
            <consortium name="EnsemblMetazoa"/>
        </authorList>
    </citation>
    <scope>IDENTIFICATION</scope>
</reference>
<evidence type="ECO:0000256" key="1">
    <source>
        <dbReference type="ARBA" id="ARBA00022729"/>
    </source>
</evidence>
<reference evidence="5" key="1">
    <citation type="submission" date="2012-12" db="EMBL/GenBank/DDBJ databases">
        <authorList>
            <person name="Hellsten U."/>
            <person name="Grimwood J."/>
            <person name="Chapman J.A."/>
            <person name="Shapiro H."/>
            <person name="Aerts A."/>
            <person name="Otillar R.P."/>
            <person name="Terry A.Y."/>
            <person name="Boore J.L."/>
            <person name="Simakov O."/>
            <person name="Marletaz F."/>
            <person name="Cho S.-J."/>
            <person name="Edsinger-Gonzales E."/>
            <person name="Havlak P."/>
            <person name="Kuo D.-H."/>
            <person name="Larsson T."/>
            <person name="Lv J."/>
            <person name="Arendt D."/>
            <person name="Savage R."/>
            <person name="Osoegawa K."/>
            <person name="de Jong P."/>
            <person name="Lindberg D.R."/>
            <person name="Seaver E.C."/>
            <person name="Weisblat D.A."/>
            <person name="Putnam N.H."/>
            <person name="Grigoriev I.V."/>
            <person name="Rokhsar D.S."/>
        </authorList>
    </citation>
    <scope>NUCLEOTIDE SEQUENCE</scope>
    <source>
        <strain evidence="5">I ESC-2004</strain>
    </source>
</reference>
<gene>
    <name evidence="3" type="ORF">CAPTEDRAFT_212693</name>
</gene>
<dbReference type="GO" id="GO:0031012">
    <property type="term" value="C:extracellular matrix"/>
    <property type="evidence" value="ECO:0007669"/>
    <property type="project" value="TreeGrafter"/>
</dbReference>
<evidence type="ECO:0000256" key="2">
    <source>
        <dbReference type="SAM" id="SignalP"/>
    </source>
</evidence>
<feature type="signal peptide" evidence="2">
    <location>
        <begin position="1"/>
        <end position="19"/>
    </location>
</feature>
<dbReference type="SUPFAM" id="SSF52058">
    <property type="entry name" value="L domain-like"/>
    <property type="match status" value="1"/>
</dbReference>
<keyword evidence="1 2" id="KW-0732">Signal</keyword>
<dbReference type="Gene3D" id="3.80.10.10">
    <property type="entry name" value="Ribonuclease Inhibitor"/>
    <property type="match status" value="1"/>
</dbReference>
<sequence length="207" mass="23908">MNTQLWPIFCWLSIRITLGDNSFVAVSELYCQNKGISTIQKTDFNDEHIENLYLDRNTISSVEIGSFKGTNLRVFQAANNQLTKIPDFHEVRDTLLSIELYNNSITIILREEIIYLTKIYRLSLENNPLEHVLDFPRLLPSLEYLNLKKVGLNCDSSIVWLKRIADDFQVEMDDAPCRSPPEWTTTPWANITEEMLLQRPSVGKNGI</sequence>
<organism evidence="3">
    <name type="scientific">Capitella teleta</name>
    <name type="common">Polychaete worm</name>
    <dbReference type="NCBI Taxonomy" id="283909"/>
    <lineage>
        <taxon>Eukaryota</taxon>
        <taxon>Metazoa</taxon>
        <taxon>Spiralia</taxon>
        <taxon>Lophotrochozoa</taxon>
        <taxon>Annelida</taxon>
        <taxon>Polychaeta</taxon>
        <taxon>Sedentaria</taxon>
        <taxon>Scolecida</taxon>
        <taxon>Capitellidae</taxon>
        <taxon>Capitella</taxon>
    </lineage>
</organism>
<dbReference type="EMBL" id="AMQN01001237">
    <property type="status" value="NOT_ANNOTATED_CDS"/>
    <property type="molecule type" value="Genomic_DNA"/>
</dbReference>
<keyword evidence="5" id="KW-1185">Reference proteome</keyword>
<dbReference type="EMBL" id="KB300949">
    <property type="protein sequence ID" value="ELU06098.1"/>
    <property type="molecule type" value="Genomic_DNA"/>
</dbReference>
<dbReference type="InterPro" id="IPR032675">
    <property type="entry name" value="LRR_dom_sf"/>
</dbReference>
<protein>
    <recommendedName>
        <fullName evidence="6">LRRCT domain-containing protein</fullName>
    </recommendedName>
</protein>
<dbReference type="HOGENOM" id="CLU_074440_0_0_1"/>
<evidence type="ECO:0000313" key="5">
    <source>
        <dbReference type="Proteomes" id="UP000014760"/>
    </source>
</evidence>
<feature type="chain" id="PRO_5008788108" description="LRRCT domain-containing protein" evidence="2">
    <location>
        <begin position="20"/>
        <end position="207"/>
    </location>
</feature>
<dbReference type="Proteomes" id="UP000014760">
    <property type="component" value="Unassembled WGS sequence"/>
</dbReference>
<dbReference type="AlphaFoldDB" id="R7UJ47"/>
<dbReference type="InterPro" id="IPR050328">
    <property type="entry name" value="Dev_Immune_Receptor"/>
</dbReference>
<evidence type="ECO:0000313" key="3">
    <source>
        <dbReference type="EMBL" id="ELU06098.1"/>
    </source>
</evidence>
<dbReference type="EnsemblMetazoa" id="CapteT212693">
    <property type="protein sequence ID" value="CapteP212693"/>
    <property type="gene ID" value="CapteG212693"/>
</dbReference>
<dbReference type="PANTHER" id="PTHR24373">
    <property type="entry name" value="SLIT RELATED LEUCINE-RICH REPEAT NEURONAL PROTEIN"/>
    <property type="match status" value="1"/>
</dbReference>
<accession>R7UJ47</accession>
<proteinExistence type="predicted"/>